<keyword evidence="2 6" id="KW-0812">Transmembrane</keyword>
<reference evidence="10 11" key="1">
    <citation type="submission" date="2022-06" db="EMBL/GenBank/DDBJ databases">
        <title>Rhizosaccharibacter gen. nov. sp. nov. KSS12, endophytic bacteria isolated from sugarcane.</title>
        <authorList>
            <person name="Pitiwittayakul N."/>
        </authorList>
    </citation>
    <scope>NUCLEOTIDE SEQUENCE [LARGE SCALE GENOMIC DNA]</scope>
    <source>
        <strain evidence="10 11">KSS12</strain>
    </source>
</reference>
<evidence type="ECO:0000256" key="7">
    <source>
        <dbReference type="SAM" id="SignalP"/>
    </source>
</evidence>
<dbReference type="EMBL" id="JAMZEJ010000011">
    <property type="protein sequence ID" value="MCQ8242365.1"/>
    <property type="molecule type" value="Genomic_DNA"/>
</dbReference>
<evidence type="ECO:0000256" key="5">
    <source>
        <dbReference type="ARBA" id="ARBA00023136"/>
    </source>
</evidence>
<dbReference type="SUPFAM" id="SSF52833">
    <property type="entry name" value="Thioredoxin-like"/>
    <property type="match status" value="1"/>
</dbReference>
<evidence type="ECO:0000259" key="8">
    <source>
        <dbReference type="Pfam" id="PF02683"/>
    </source>
</evidence>
<keyword evidence="4 6" id="KW-1133">Transmembrane helix</keyword>
<comment type="caution">
    <text evidence="10">The sequence shown here is derived from an EMBL/GenBank/DDBJ whole genome shotgun (WGS) entry which is preliminary data.</text>
</comment>
<dbReference type="InterPro" id="IPR028250">
    <property type="entry name" value="DsbDN"/>
</dbReference>
<sequence length="736" mass="75131">MGFIHRTVPRLAAIVASVCLLWGTALSAGHAAESAAVSTDHDSVTLVTDADAFTPGRPLGVGLRLKLAPGWHTYWLNPGDAGEPADLSVQATGGGVGKTADIRWPAPQRLPEGPLMSFGYTGDVLLPATLVPAAGPAGGPMRLQAEASWLACNDVCVPERGRFTLELPAGDPKPSAEAPLFAAAAARTPRPSPFPASVSPDGLLTIMCKGLDRESVAAATFFPDKAGVIDQVAPQPLSVQPGEVKLSLVPLADPGAPKSGARPAVLTAPLAGVLVLRDSRGTETALQLTAAPVAGADGARQASPVAAGTVPPPRVIAPAAVSPAGLALLRMLLFALLGGLVLNLMPCVFPVLAMKALAIARLSGAQRGAQRSSAFFYTAGVLLAFLALGGLTLALHAASDAAGWGFQFQMPVFVVGTAWLLFGIGLNLVGAFEIGGGALAGTGSGLAARGGHGGDFAAGLLAVLVATPCTAPFMGAALAGALAAPPAVGLLIFAAMGLGLALPYLLVALVPGVANAMPRPGPWMVVLRQFLAFPMFATCAWLAWVASQEGGSTAVLLLSVGLVLLALAGWLFGLSQRATMAGGARRPIRFGQFAAFAAVLVTLALLPGLARLCGPGATGAATAEGWQPFSREALAKARAAGRPVLVDMSAAWCITCLVNERIAFTSAPVRAAFRAHDVALLKGDWTNRDDAITAFLHEHGRDGVPFYMFYPARAEGRVLPQILTPGAMLRLLDEPG</sequence>
<organism evidence="10 11">
    <name type="scientific">Rhizosaccharibacter radicis</name>
    <dbReference type="NCBI Taxonomy" id="2782605"/>
    <lineage>
        <taxon>Bacteria</taxon>
        <taxon>Pseudomonadati</taxon>
        <taxon>Pseudomonadota</taxon>
        <taxon>Alphaproteobacteria</taxon>
        <taxon>Acetobacterales</taxon>
        <taxon>Acetobacteraceae</taxon>
        <taxon>Rhizosaccharibacter</taxon>
    </lineage>
</organism>
<feature type="domain" description="Cytochrome C biogenesis protein transmembrane" evidence="8">
    <location>
        <begin position="331"/>
        <end position="542"/>
    </location>
</feature>
<keyword evidence="3" id="KW-0201">Cytochrome c-type biogenesis</keyword>
<dbReference type="Pfam" id="PF13899">
    <property type="entry name" value="Thioredoxin_7"/>
    <property type="match status" value="1"/>
</dbReference>
<feature type="chain" id="PRO_5046231660" evidence="7">
    <location>
        <begin position="32"/>
        <end position="736"/>
    </location>
</feature>
<dbReference type="Gene3D" id="3.40.30.10">
    <property type="entry name" value="Glutaredoxin"/>
    <property type="match status" value="1"/>
</dbReference>
<gene>
    <name evidence="10" type="ORF">NFI88_16145</name>
</gene>
<dbReference type="InterPro" id="IPR036249">
    <property type="entry name" value="Thioredoxin-like_sf"/>
</dbReference>
<dbReference type="Pfam" id="PF02683">
    <property type="entry name" value="DsbD_TM"/>
    <property type="match status" value="1"/>
</dbReference>
<feature type="transmembrane region" description="Helical" evidence="6">
    <location>
        <begin position="525"/>
        <end position="546"/>
    </location>
</feature>
<feature type="transmembrane region" description="Helical" evidence="6">
    <location>
        <begin position="331"/>
        <end position="353"/>
    </location>
</feature>
<keyword evidence="7" id="KW-0732">Signal</keyword>
<feature type="signal peptide" evidence="7">
    <location>
        <begin position="1"/>
        <end position="31"/>
    </location>
</feature>
<evidence type="ECO:0000256" key="3">
    <source>
        <dbReference type="ARBA" id="ARBA00022748"/>
    </source>
</evidence>
<protein>
    <submittedName>
        <fullName evidence="10">Thioredoxin family protein</fullName>
    </submittedName>
</protein>
<evidence type="ECO:0000313" key="10">
    <source>
        <dbReference type="EMBL" id="MCQ8242365.1"/>
    </source>
</evidence>
<evidence type="ECO:0000259" key="9">
    <source>
        <dbReference type="Pfam" id="PF11412"/>
    </source>
</evidence>
<name>A0ABT1W192_9PROT</name>
<dbReference type="PANTHER" id="PTHR32234">
    <property type="entry name" value="THIOL:DISULFIDE INTERCHANGE PROTEIN DSBD"/>
    <property type="match status" value="1"/>
</dbReference>
<dbReference type="CDD" id="cd02953">
    <property type="entry name" value="DsbDgamma"/>
    <property type="match status" value="1"/>
</dbReference>
<proteinExistence type="predicted"/>
<comment type="subcellular location">
    <subcellularLocation>
        <location evidence="1">Membrane</location>
        <topology evidence="1">Multi-pass membrane protein</topology>
    </subcellularLocation>
</comment>
<keyword evidence="5 6" id="KW-0472">Membrane</keyword>
<evidence type="ECO:0000313" key="11">
    <source>
        <dbReference type="Proteomes" id="UP001524547"/>
    </source>
</evidence>
<feature type="transmembrane region" description="Helical" evidence="6">
    <location>
        <begin position="456"/>
        <end position="484"/>
    </location>
</feature>
<feature type="domain" description="Thiol:disulfide interchange protein DsbD N-terminal" evidence="9">
    <location>
        <begin position="46"/>
        <end position="165"/>
    </location>
</feature>
<keyword evidence="11" id="KW-1185">Reference proteome</keyword>
<feature type="transmembrane region" description="Helical" evidence="6">
    <location>
        <begin position="374"/>
        <end position="398"/>
    </location>
</feature>
<evidence type="ECO:0000256" key="1">
    <source>
        <dbReference type="ARBA" id="ARBA00004141"/>
    </source>
</evidence>
<evidence type="ECO:0000256" key="6">
    <source>
        <dbReference type="SAM" id="Phobius"/>
    </source>
</evidence>
<dbReference type="RefSeq" id="WP_422921122.1">
    <property type="nucleotide sequence ID" value="NZ_JAMZEJ010000011.1"/>
</dbReference>
<dbReference type="PANTHER" id="PTHR32234:SF3">
    <property type="entry name" value="SUPPRESSION OF COPPER SENSITIVITY PROTEIN"/>
    <property type="match status" value="1"/>
</dbReference>
<dbReference type="InterPro" id="IPR003834">
    <property type="entry name" value="Cyt_c_assmbl_TM_dom"/>
</dbReference>
<feature type="transmembrane region" description="Helical" evidence="6">
    <location>
        <begin position="593"/>
        <end position="610"/>
    </location>
</feature>
<dbReference type="InterPro" id="IPR035671">
    <property type="entry name" value="DsbD_gamma"/>
</dbReference>
<evidence type="ECO:0000256" key="4">
    <source>
        <dbReference type="ARBA" id="ARBA00022989"/>
    </source>
</evidence>
<feature type="transmembrane region" description="Helical" evidence="6">
    <location>
        <begin position="490"/>
        <end position="513"/>
    </location>
</feature>
<feature type="transmembrane region" description="Helical" evidence="6">
    <location>
        <begin position="410"/>
        <end position="435"/>
    </location>
</feature>
<evidence type="ECO:0000256" key="2">
    <source>
        <dbReference type="ARBA" id="ARBA00022692"/>
    </source>
</evidence>
<feature type="transmembrane region" description="Helical" evidence="6">
    <location>
        <begin position="552"/>
        <end position="572"/>
    </location>
</feature>
<accession>A0ABT1W192</accession>
<dbReference type="Pfam" id="PF11412">
    <property type="entry name" value="DsbD_N"/>
    <property type="match status" value="1"/>
</dbReference>
<dbReference type="Proteomes" id="UP001524547">
    <property type="component" value="Unassembled WGS sequence"/>
</dbReference>